<feature type="coiled-coil region" evidence="11">
    <location>
        <begin position="440"/>
        <end position="467"/>
    </location>
</feature>
<evidence type="ECO:0000256" key="9">
    <source>
        <dbReference type="ARBA" id="ARBA00034704"/>
    </source>
</evidence>
<evidence type="ECO:0000313" key="14">
    <source>
        <dbReference type="Proteomes" id="UP000683925"/>
    </source>
</evidence>
<dbReference type="GO" id="GO:0016301">
    <property type="term" value="F:kinase activity"/>
    <property type="evidence" value="ECO:0007669"/>
    <property type="project" value="InterPro"/>
</dbReference>
<keyword evidence="14" id="KW-1185">Reference proteome</keyword>
<dbReference type="GO" id="GO:0005874">
    <property type="term" value="C:microtubule"/>
    <property type="evidence" value="ECO:0007669"/>
    <property type="project" value="UniProtKB-KW"/>
</dbReference>
<dbReference type="GO" id="GO:0003777">
    <property type="term" value="F:microtubule motor activity"/>
    <property type="evidence" value="ECO:0007669"/>
    <property type="project" value="InterPro"/>
</dbReference>
<feature type="domain" description="Kinesin motor" evidence="12">
    <location>
        <begin position="8"/>
        <end position="315"/>
    </location>
</feature>
<keyword evidence="5 10" id="KW-0067">ATP-binding</keyword>
<evidence type="ECO:0000256" key="4">
    <source>
        <dbReference type="ARBA" id="ARBA00022741"/>
    </source>
</evidence>
<dbReference type="Pfam" id="PF00225">
    <property type="entry name" value="Kinesin"/>
    <property type="match status" value="1"/>
</dbReference>
<dbReference type="GO" id="GO:0005524">
    <property type="term" value="F:ATP binding"/>
    <property type="evidence" value="ECO:0007669"/>
    <property type="project" value="UniProtKB-UniRule"/>
</dbReference>
<keyword evidence="4 10" id="KW-0547">Nucleotide-binding</keyword>
<evidence type="ECO:0000256" key="11">
    <source>
        <dbReference type="SAM" id="Coils"/>
    </source>
</evidence>
<proteinExistence type="inferred from homology"/>
<dbReference type="OMA" id="KQEIFLH"/>
<keyword evidence="2" id="KW-0963">Cytoplasm</keyword>
<dbReference type="InterPro" id="IPR001752">
    <property type="entry name" value="Kinesin_motor_dom"/>
</dbReference>
<dbReference type="FunFam" id="3.40.1190.20:FF:000121">
    <property type="entry name" value="Adenosine kinase-like Protein"/>
    <property type="match status" value="1"/>
</dbReference>
<feature type="coiled-coil region" evidence="11">
    <location>
        <begin position="504"/>
        <end position="531"/>
    </location>
</feature>
<dbReference type="GO" id="GO:0008017">
    <property type="term" value="F:microtubule binding"/>
    <property type="evidence" value="ECO:0007669"/>
    <property type="project" value="InterPro"/>
</dbReference>
<evidence type="ECO:0000256" key="6">
    <source>
        <dbReference type="ARBA" id="ARBA00023054"/>
    </source>
</evidence>
<name>A0A8S1YCD9_PAROT</name>
<keyword evidence="7 10" id="KW-0505">Motor protein</keyword>
<evidence type="ECO:0000256" key="8">
    <source>
        <dbReference type="ARBA" id="ARBA00023212"/>
    </source>
</evidence>
<evidence type="ECO:0000256" key="2">
    <source>
        <dbReference type="ARBA" id="ARBA00022490"/>
    </source>
</evidence>
<dbReference type="OrthoDB" id="432447at2759"/>
<keyword evidence="6 11" id="KW-0175">Coiled coil</keyword>
<dbReference type="Proteomes" id="UP000683925">
    <property type="component" value="Unassembled WGS sequence"/>
</dbReference>
<keyword evidence="3" id="KW-0493">Microtubule</keyword>
<organism evidence="13 14">
    <name type="scientific">Paramecium octaurelia</name>
    <dbReference type="NCBI Taxonomy" id="43137"/>
    <lineage>
        <taxon>Eukaryota</taxon>
        <taxon>Sar</taxon>
        <taxon>Alveolata</taxon>
        <taxon>Ciliophora</taxon>
        <taxon>Intramacronucleata</taxon>
        <taxon>Oligohymenophorea</taxon>
        <taxon>Peniculida</taxon>
        <taxon>Parameciidae</taxon>
        <taxon>Paramecium</taxon>
    </lineage>
</organism>
<dbReference type="PROSITE" id="PS00411">
    <property type="entry name" value="KINESIN_MOTOR_1"/>
    <property type="match status" value="1"/>
</dbReference>
<dbReference type="Pfam" id="PF00294">
    <property type="entry name" value="PfkB"/>
    <property type="match status" value="1"/>
</dbReference>
<dbReference type="EMBL" id="CAJJDP010000153">
    <property type="protein sequence ID" value="CAD8210457.1"/>
    <property type="molecule type" value="Genomic_DNA"/>
</dbReference>
<dbReference type="PROSITE" id="PS50067">
    <property type="entry name" value="KINESIN_MOTOR_2"/>
    <property type="match status" value="1"/>
</dbReference>
<dbReference type="GO" id="GO:0007052">
    <property type="term" value="P:mitotic spindle organization"/>
    <property type="evidence" value="ECO:0007669"/>
    <property type="project" value="TreeGrafter"/>
</dbReference>
<comment type="caution">
    <text evidence="13">The sequence shown here is derived from an EMBL/GenBank/DDBJ whole genome shotgun (WGS) entry which is preliminary data.</text>
</comment>
<dbReference type="GO" id="GO:0007018">
    <property type="term" value="P:microtubule-based movement"/>
    <property type="evidence" value="ECO:0007669"/>
    <property type="project" value="InterPro"/>
</dbReference>
<evidence type="ECO:0000313" key="13">
    <source>
        <dbReference type="EMBL" id="CAD8210457.1"/>
    </source>
</evidence>
<dbReference type="GO" id="GO:0051231">
    <property type="term" value="P:spindle elongation"/>
    <property type="evidence" value="ECO:0007669"/>
    <property type="project" value="TreeGrafter"/>
</dbReference>
<feature type="coiled-coil region" evidence="11">
    <location>
        <begin position="582"/>
        <end position="831"/>
    </location>
</feature>
<dbReference type="PANTHER" id="PTHR47969:SF15">
    <property type="entry name" value="CHROMOSOME-ASSOCIATED KINESIN KIF4A-RELATED"/>
    <property type="match status" value="1"/>
</dbReference>
<evidence type="ECO:0000256" key="10">
    <source>
        <dbReference type="PROSITE-ProRule" id="PRU00283"/>
    </source>
</evidence>
<sequence length="1293" mass="149824">MLEYRQNNIQVVVRVKPEQGCIKVDECDSTVLLISNKQYHYDHVIPPSASQQDVFTLIGQPLINNALQGYNGCVFAYGQTGSGKTHTLIGNNDGLLPQCLQYIFACSIEDPNVIIKGSYLEIYNEQIFDLLSSSSNSLQIREDPKKGIYVENLNAAVISNYDEAIALLRKGNSTRHIAATKMNSESSRSHAVFLIQYSTSIQQEKCEVHLYSKMYFVDLAGSERQKTAQTEGQRLKETQAINKSLTQLGLVIYAIVEREKGNNKIHIPFRDSKLTTLLKDSLGGNSKTFMVAAVNPLHEEESISTLKFAERVKQIKVKAHVNKEYSGEEITKLNLQISQLKEELAKKTRELENVQPSDALQSQLHMQFDEIQKLLQQIHQSAMQMELETVEGQLQEYAEKKSYIVQILKSLNLSFKEEETTNYQTLNENIEYQNKLKIQLLQQEDVIYKLQKKKKELEQSISDQQQAHKTILASTLRGFEDQMKMKDYLYDQIKEDFDQMEVSKLSLQHQYDGLKEEVQQYIEKIEQMQIQLFQNQQNQSSIYEEKDQNIQKLDSDLQKQIEYNSQLRLQLEQIHVEIYQNNQSFQAETNQLNAQIEQQQLEINRLSEYVQKLEDENINIKQNNDFKREYDQLTQQYSNLKTQYQHLEQELKSLQTENQYNLSVIENLEMSIKSFELFEDNWKQENQLYRNTILELQEQLNQKQEIFLHIQKSFKLDNCENIINELNNKTNQLHRNEQKLRQEISQLKSEQQLYIQKLQIRDQTISDLQNELQDLQKTHRSSEVQKQIEQNEKTQSQRQLEQKIATLKLEYDKINKSKNALLVEYTKLENNQKEFESFLLILEKKLQDYVSNTFRKNRVMSQEQQILYLKTTQIKQSKFVIIEALVDIVIIQLIGKQEPFPKQEQIDQCFILTNFYNIINILLYFNQYLYIPYIKNQKQKGNVMKNIISIIKYQFATKKIIGLGSPLLDIQAEVSLQFLEKYGLKLNNTYFAEKKHIELYEELIKIPSHSHVPGGSALNTIRLARWMAQAEKDQVKFIGCVGKQDKFAQMLIETTNQDGVTALFDEQSYPTGKCAVLLCNKDRCLVPLIGASAHLSQEFVEKHIEEVKTAAVLFCEVYFLYPRAELTKYVFKVAQESNVHTCLSLSSVNAVNDRFNEILAVLPYVDYLFGNEEEVGQFGKNFGCRFGLQESMLRIAEFSKVGPKDRVVVCTQGHKPTLIAKKNELLNIQVESVDPQKIVDTNSAGDSFCGGFIAELLNGADLIKCVRAGNYSAAQTIQHEGSTIPKYQPDRSW</sequence>
<dbReference type="CDD" id="cd01168">
    <property type="entry name" value="adenosine_kinase"/>
    <property type="match status" value="1"/>
</dbReference>
<feature type="binding site" evidence="10">
    <location>
        <begin position="78"/>
        <end position="85"/>
    </location>
    <ligand>
        <name>ATP</name>
        <dbReference type="ChEBI" id="CHEBI:30616"/>
    </ligand>
</feature>
<comment type="subcellular location">
    <subcellularLocation>
        <location evidence="1">Cytoplasm</location>
        <location evidence="1">Cytoskeleton</location>
    </subcellularLocation>
</comment>
<evidence type="ECO:0000256" key="7">
    <source>
        <dbReference type="ARBA" id="ARBA00023175"/>
    </source>
</evidence>
<dbReference type="GO" id="GO:0005875">
    <property type="term" value="C:microtubule associated complex"/>
    <property type="evidence" value="ECO:0007669"/>
    <property type="project" value="TreeGrafter"/>
</dbReference>
<dbReference type="InterPro" id="IPR027640">
    <property type="entry name" value="Kinesin-like_fam"/>
</dbReference>
<dbReference type="PANTHER" id="PTHR47969">
    <property type="entry name" value="CHROMOSOME-ASSOCIATED KINESIN KIF4A-RELATED"/>
    <property type="match status" value="1"/>
</dbReference>
<reference evidence="13" key="1">
    <citation type="submission" date="2021-01" db="EMBL/GenBank/DDBJ databases">
        <authorList>
            <consortium name="Genoscope - CEA"/>
            <person name="William W."/>
        </authorList>
    </citation>
    <scope>NUCLEOTIDE SEQUENCE</scope>
</reference>
<evidence type="ECO:0000256" key="3">
    <source>
        <dbReference type="ARBA" id="ARBA00022701"/>
    </source>
</evidence>
<evidence type="ECO:0000256" key="5">
    <source>
        <dbReference type="ARBA" id="ARBA00022840"/>
    </source>
</evidence>
<evidence type="ECO:0000259" key="12">
    <source>
        <dbReference type="PROSITE" id="PS50067"/>
    </source>
</evidence>
<evidence type="ECO:0000256" key="1">
    <source>
        <dbReference type="ARBA" id="ARBA00004245"/>
    </source>
</evidence>
<accession>A0A8S1YCD9</accession>
<keyword evidence="8" id="KW-0206">Cytoskeleton</keyword>
<dbReference type="CDD" id="cd00106">
    <property type="entry name" value="KISc"/>
    <property type="match status" value="1"/>
</dbReference>
<protein>
    <recommendedName>
        <fullName evidence="12">Kinesin motor domain-containing protein</fullName>
    </recommendedName>
</protein>
<comment type="similarity">
    <text evidence="9">Belongs to the TRAFAC class myosin-kinesin ATPase superfamily. Kinesin family. KIN-5/BimC subfamily.</text>
</comment>
<dbReference type="InterPro" id="IPR019821">
    <property type="entry name" value="Kinesin_motor_CS"/>
</dbReference>
<dbReference type="InterPro" id="IPR011611">
    <property type="entry name" value="PfkB_dom"/>
</dbReference>
<dbReference type="FunFam" id="3.40.850.10:FF:000019">
    <property type="entry name" value="Kinesin-like protein KIN-5D"/>
    <property type="match status" value="1"/>
</dbReference>
<dbReference type="InterPro" id="IPR002173">
    <property type="entry name" value="Carboh/pur_kinase_PfkB_CS"/>
</dbReference>
<dbReference type="SMART" id="SM00129">
    <property type="entry name" value="KISc"/>
    <property type="match status" value="1"/>
</dbReference>
<dbReference type="PROSITE" id="PS00584">
    <property type="entry name" value="PFKB_KINASES_2"/>
    <property type="match status" value="1"/>
</dbReference>
<gene>
    <name evidence="13" type="ORF">POCTA_138.1.T1510027</name>
</gene>